<feature type="transmembrane region" description="Helical" evidence="1">
    <location>
        <begin position="127"/>
        <end position="145"/>
    </location>
</feature>
<feature type="transmembrane region" description="Helical" evidence="1">
    <location>
        <begin position="29"/>
        <end position="51"/>
    </location>
</feature>
<gene>
    <name evidence="2" type="ORF">HNQ85_002920</name>
</gene>
<evidence type="ECO:0000313" key="2">
    <source>
        <dbReference type="EMBL" id="MBA2872609.1"/>
    </source>
</evidence>
<dbReference type="AlphaFoldDB" id="A0A7V9Z1Y2"/>
<keyword evidence="1" id="KW-0812">Transmembrane</keyword>
<evidence type="ECO:0000256" key="1">
    <source>
        <dbReference type="SAM" id="Phobius"/>
    </source>
</evidence>
<feature type="transmembrane region" description="Helical" evidence="1">
    <location>
        <begin position="6"/>
        <end position="22"/>
    </location>
</feature>
<organism evidence="2 3">
    <name type="scientific">[Anoxybacillus] calidus</name>
    <dbReference type="NCBI Taxonomy" id="575178"/>
    <lineage>
        <taxon>Bacteria</taxon>
        <taxon>Bacillati</taxon>
        <taxon>Bacillota</taxon>
        <taxon>Bacilli</taxon>
        <taxon>Bacillales</taxon>
        <taxon>Anoxybacillaceae</taxon>
        <taxon>Paranoxybacillus</taxon>
    </lineage>
</organism>
<sequence>MLPTFIRASLIILSWFTVFFLPRNSLKRFLPVSFFASLLVVLMSMLSIPYQWWTVQGSMKRKITNDLSFIFGPFFVGTIWIFHFTYSKFWLYLITNAMMNYTFAYPLTALFQRLKVYKLVNFKPIHVFLSFLSYAVIIYGYQSFLQKLQNNRFMTER</sequence>
<reference evidence="2 3" key="1">
    <citation type="submission" date="2020-07" db="EMBL/GenBank/DDBJ databases">
        <title>Genomic Encyclopedia of Type Strains, Phase IV (KMG-IV): sequencing the most valuable type-strain genomes for metagenomic binning, comparative biology and taxonomic classification.</title>
        <authorList>
            <person name="Goeker M."/>
        </authorList>
    </citation>
    <scope>NUCLEOTIDE SEQUENCE [LARGE SCALE GENOMIC DNA]</scope>
    <source>
        <strain evidence="2 3">DSM 25220</strain>
    </source>
</reference>
<proteinExistence type="predicted"/>
<accession>A0A7V9Z1Y2</accession>
<dbReference type="RefSeq" id="WP_181538363.1">
    <property type="nucleotide sequence ID" value="NZ_JACDUU010000007.1"/>
</dbReference>
<comment type="caution">
    <text evidence="2">The sequence shown here is derived from an EMBL/GenBank/DDBJ whole genome shotgun (WGS) entry which is preliminary data.</text>
</comment>
<dbReference type="Proteomes" id="UP000580891">
    <property type="component" value="Unassembled WGS sequence"/>
</dbReference>
<feature type="transmembrane region" description="Helical" evidence="1">
    <location>
        <begin position="63"/>
        <end position="82"/>
    </location>
</feature>
<name>A0A7V9Z1Y2_9BACL</name>
<evidence type="ECO:0008006" key="4">
    <source>
        <dbReference type="Google" id="ProtNLM"/>
    </source>
</evidence>
<keyword evidence="3" id="KW-1185">Reference proteome</keyword>
<dbReference type="EMBL" id="JACDUU010000007">
    <property type="protein sequence ID" value="MBA2872609.1"/>
    <property type="molecule type" value="Genomic_DNA"/>
</dbReference>
<keyword evidence="1" id="KW-1133">Transmembrane helix</keyword>
<protein>
    <recommendedName>
        <fullName evidence="4">Permease</fullName>
    </recommendedName>
</protein>
<keyword evidence="1" id="KW-0472">Membrane</keyword>
<evidence type="ECO:0000313" key="3">
    <source>
        <dbReference type="Proteomes" id="UP000580891"/>
    </source>
</evidence>
<feature type="transmembrane region" description="Helical" evidence="1">
    <location>
        <begin position="89"/>
        <end position="107"/>
    </location>
</feature>